<proteinExistence type="predicted"/>
<dbReference type="EMBL" id="CP039346">
    <property type="protein sequence ID" value="QCD81021.1"/>
    <property type="molecule type" value="Genomic_DNA"/>
</dbReference>
<feature type="compositionally biased region" description="Basic and acidic residues" evidence="1">
    <location>
        <begin position="158"/>
        <end position="168"/>
    </location>
</feature>
<feature type="compositionally biased region" description="Polar residues" evidence="1">
    <location>
        <begin position="1"/>
        <end position="16"/>
    </location>
</feature>
<evidence type="ECO:0000313" key="2">
    <source>
        <dbReference type="EMBL" id="QCD81021.1"/>
    </source>
</evidence>
<reference evidence="2 3" key="1">
    <citation type="submission" date="2019-04" db="EMBL/GenBank/DDBJ databases">
        <title>An improved genome assembly and genetic linkage map for asparagus bean, Vigna unguiculata ssp. sesquipedialis.</title>
        <authorList>
            <person name="Xia Q."/>
            <person name="Zhang R."/>
            <person name="Dong Y."/>
        </authorList>
    </citation>
    <scope>NUCLEOTIDE SEQUENCE [LARGE SCALE GENOMIC DNA]</scope>
    <source>
        <tissue evidence="2">Leaf</tissue>
    </source>
</reference>
<feature type="region of interest" description="Disordered" evidence="1">
    <location>
        <begin position="1"/>
        <end position="26"/>
    </location>
</feature>
<sequence length="217" mass="23995">MATSTQSRPEQTTSSIGPLHLEGSSSGGQSFWDSSYQHMSHSLAHNVFEGDLQCLLNQDFSSVQEDICAFLHKAEVSTIALCKKLNQMSVNEEKKAKEVSAARVEIARLNAELADYESLKKKLKEEEARSAELGIALKEAMRKSNESEARLRQLGADTEEKERSWREQEEKMANEAATTYGIGFEAALEQVRLLCPTADLSGVNVEKVVIDGNLVDD</sequence>
<name>A0A4D6L061_VIGUN</name>
<organism evidence="2 3">
    <name type="scientific">Vigna unguiculata</name>
    <name type="common">Cowpea</name>
    <dbReference type="NCBI Taxonomy" id="3917"/>
    <lineage>
        <taxon>Eukaryota</taxon>
        <taxon>Viridiplantae</taxon>
        <taxon>Streptophyta</taxon>
        <taxon>Embryophyta</taxon>
        <taxon>Tracheophyta</taxon>
        <taxon>Spermatophyta</taxon>
        <taxon>Magnoliopsida</taxon>
        <taxon>eudicotyledons</taxon>
        <taxon>Gunneridae</taxon>
        <taxon>Pentapetalae</taxon>
        <taxon>rosids</taxon>
        <taxon>fabids</taxon>
        <taxon>Fabales</taxon>
        <taxon>Fabaceae</taxon>
        <taxon>Papilionoideae</taxon>
        <taxon>50 kb inversion clade</taxon>
        <taxon>NPAAA clade</taxon>
        <taxon>indigoferoid/millettioid clade</taxon>
        <taxon>Phaseoleae</taxon>
        <taxon>Vigna</taxon>
    </lineage>
</organism>
<gene>
    <name evidence="2" type="ORF">DEO72_LG2g1345</name>
</gene>
<evidence type="ECO:0000313" key="3">
    <source>
        <dbReference type="Proteomes" id="UP000501690"/>
    </source>
</evidence>
<keyword evidence="3" id="KW-1185">Reference proteome</keyword>
<feature type="region of interest" description="Disordered" evidence="1">
    <location>
        <begin position="147"/>
        <end position="168"/>
    </location>
</feature>
<evidence type="ECO:0000256" key="1">
    <source>
        <dbReference type="SAM" id="MobiDB-lite"/>
    </source>
</evidence>
<protein>
    <submittedName>
        <fullName evidence="2">Uncharacterized protein</fullName>
    </submittedName>
</protein>
<dbReference type="AlphaFoldDB" id="A0A4D6L061"/>
<dbReference type="Proteomes" id="UP000501690">
    <property type="component" value="Linkage Group LG2"/>
</dbReference>
<accession>A0A4D6L061</accession>